<accession>A0A3D9SA37</accession>
<dbReference type="Gene3D" id="3.40.190.10">
    <property type="entry name" value="Periplasmic binding protein-like II"/>
    <property type="match status" value="2"/>
</dbReference>
<evidence type="ECO:0000256" key="6">
    <source>
        <dbReference type="SAM" id="MobiDB-lite"/>
    </source>
</evidence>
<dbReference type="Pfam" id="PF01547">
    <property type="entry name" value="SBP_bac_1"/>
    <property type="match status" value="1"/>
</dbReference>
<evidence type="ECO:0000313" key="9">
    <source>
        <dbReference type="Proteomes" id="UP000256304"/>
    </source>
</evidence>
<gene>
    <name evidence="8" type="ORF">A8990_10944</name>
</gene>
<reference evidence="8 9" key="1">
    <citation type="submission" date="2018-08" db="EMBL/GenBank/DDBJ databases">
        <title>Genomic Encyclopedia of Type Strains, Phase III (KMG-III): the genomes of soil and plant-associated and newly described type strains.</title>
        <authorList>
            <person name="Whitman W."/>
        </authorList>
    </citation>
    <scope>NUCLEOTIDE SEQUENCE [LARGE SCALE GENOMIC DNA]</scope>
    <source>
        <strain evidence="8 9">CGMCC 1.10966</strain>
    </source>
</reference>
<dbReference type="RefSeq" id="WP_181909493.1">
    <property type="nucleotide sequence ID" value="NZ_QTTN01000009.1"/>
</dbReference>
<evidence type="ECO:0000256" key="5">
    <source>
        <dbReference type="ARBA" id="ARBA00023288"/>
    </source>
</evidence>
<evidence type="ECO:0000256" key="1">
    <source>
        <dbReference type="ARBA" id="ARBA00022475"/>
    </source>
</evidence>
<evidence type="ECO:0000256" key="7">
    <source>
        <dbReference type="SAM" id="SignalP"/>
    </source>
</evidence>
<dbReference type="AlphaFoldDB" id="A0A3D9SA37"/>
<dbReference type="InterPro" id="IPR006059">
    <property type="entry name" value="SBP"/>
</dbReference>
<feature type="compositionally biased region" description="Low complexity" evidence="6">
    <location>
        <begin position="33"/>
        <end position="67"/>
    </location>
</feature>
<keyword evidence="2 7" id="KW-0732">Signal</keyword>
<organism evidence="8 9">
    <name type="scientific">Paenibacillus taihuensis</name>
    <dbReference type="NCBI Taxonomy" id="1156355"/>
    <lineage>
        <taxon>Bacteria</taxon>
        <taxon>Bacillati</taxon>
        <taxon>Bacillota</taxon>
        <taxon>Bacilli</taxon>
        <taxon>Bacillales</taxon>
        <taxon>Paenibacillaceae</taxon>
        <taxon>Paenibacillus</taxon>
    </lineage>
</organism>
<dbReference type="PROSITE" id="PS51257">
    <property type="entry name" value="PROKAR_LIPOPROTEIN"/>
    <property type="match status" value="1"/>
</dbReference>
<dbReference type="Proteomes" id="UP000256304">
    <property type="component" value="Unassembled WGS sequence"/>
</dbReference>
<evidence type="ECO:0000256" key="2">
    <source>
        <dbReference type="ARBA" id="ARBA00022729"/>
    </source>
</evidence>
<evidence type="ECO:0000256" key="4">
    <source>
        <dbReference type="ARBA" id="ARBA00023139"/>
    </source>
</evidence>
<name>A0A3D9SA37_9BACL</name>
<proteinExistence type="predicted"/>
<feature type="region of interest" description="Disordered" evidence="6">
    <location>
        <begin position="25"/>
        <end position="67"/>
    </location>
</feature>
<keyword evidence="5" id="KW-0449">Lipoprotein</keyword>
<dbReference type="SUPFAM" id="SSF53850">
    <property type="entry name" value="Periplasmic binding protein-like II"/>
    <property type="match status" value="1"/>
</dbReference>
<keyword evidence="9" id="KW-1185">Reference proteome</keyword>
<dbReference type="PANTHER" id="PTHR43649:SF33">
    <property type="entry name" value="POLYGALACTURONAN_RHAMNOGALACTURONAN-BINDING PROTEIN YTCQ"/>
    <property type="match status" value="1"/>
</dbReference>
<dbReference type="EMBL" id="QTTN01000009">
    <property type="protein sequence ID" value="REE87399.1"/>
    <property type="molecule type" value="Genomic_DNA"/>
</dbReference>
<sequence length="466" mass="50451">MVHKKLSLLLCSMLIVGGLAGCGKNNNERADAPSDSGSASTSSTNSNAASDSSSNDSSSSSNEDSPASQEKVTLKFFTGKVETVDLINSFIQQFEAENPNIHVEQEYQKDASSVIKVKFASGDVPDITTVVAQDYIDQGKYLDLSNESFWSRILPAIKDLCTDIKTGKQFKVATNVTMAGIFYNKKIFSELGLKEASTWTEFQGNLQTIHDKKPDVVPMFLAGKDSWTLGHLIEFMAHGVVKQQLGVTEARKAFINNDSGKLKFDAPGSGIDLLAGHLLDLKKAGLINKDALTATYDNQKEAFTSGKSALFTQGMWVLGDLLKLNPDMAGDIGFSPFPALADNLKPVTLSAEDSVYAITSESKHPEEAKKFLDFLFKPENLKAYSEFLKQPSAFTDVNADWGPLKDQASAALAAGVNIAFTDSPAGFSGDDAGRMMQELLAGKYKTSQDFAKAYTEAWNKGWGTTK</sequence>
<dbReference type="InterPro" id="IPR050490">
    <property type="entry name" value="Bact_solute-bd_prot1"/>
</dbReference>
<keyword evidence="3" id="KW-0472">Membrane</keyword>
<keyword evidence="4" id="KW-0564">Palmitate</keyword>
<evidence type="ECO:0000313" key="8">
    <source>
        <dbReference type="EMBL" id="REE87399.1"/>
    </source>
</evidence>
<feature type="chain" id="PRO_5038816552" evidence="7">
    <location>
        <begin position="21"/>
        <end position="466"/>
    </location>
</feature>
<protein>
    <submittedName>
        <fullName evidence="8">Raffinose/stachyose/melibiose transport system substrate-binding protein</fullName>
    </submittedName>
</protein>
<feature type="signal peptide" evidence="7">
    <location>
        <begin position="1"/>
        <end position="20"/>
    </location>
</feature>
<keyword evidence="1" id="KW-1003">Cell membrane</keyword>
<evidence type="ECO:0000256" key="3">
    <source>
        <dbReference type="ARBA" id="ARBA00023136"/>
    </source>
</evidence>
<dbReference type="PANTHER" id="PTHR43649">
    <property type="entry name" value="ARABINOSE-BINDING PROTEIN-RELATED"/>
    <property type="match status" value="1"/>
</dbReference>
<comment type="caution">
    <text evidence="8">The sequence shown here is derived from an EMBL/GenBank/DDBJ whole genome shotgun (WGS) entry which is preliminary data.</text>
</comment>